<feature type="compositionally biased region" description="Acidic residues" evidence="7">
    <location>
        <begin position="262"/>
        <end position="272"/>
    </location>
</feature>
<feature type="domain" description="C2H2-type" evidence="8">
    <location>
        <begin position="631"/>
        <end position="659"/>
    </location>
</feature>
<feature type="region of interest" description="Disordered" evidence="7">
    <location>
        <begin position="163"/>
        <end position="232"/>
    </location>
</feature>
<protein>
    <recommendedName>
        <fullName evidence="8">C2H2-type domain-containing protein</fullName>
    </recommendedName>
</protein>
<comment type="caution">
    <text evidence="9">The sequence shown here is derived from an EMBL/GenBank/DDBJ whole genome shotgun (WGS) entry which is preliminary data.</text>
</comment>
<feature type="compositionally biased region" description="Basic residues" evidence="7">
    <location>
        <begin position="323"/>
        <end position="334"/>
    </location>
</feature>
<dbReference type="PROSITE" id="PS00028">
    <property type="entry name" value="ZINC_FINGER_C2H2_1"/>
    <property type="match status" value="6"/>
</dbReference>
<keyword evidence="2" id="KW-0677">Repeat</keyword>
<dbReference type="PANTHER" id="PTHR24379:SF121">
    <property type="entry name" value="C2H2-TYPE DOMAIN-CONTAINING PROTEIN"/>
    <property type="match status" value="1"/>
</dbReference>
<evidence type="ECO:0000313" key="10">
    <source>
        <dbReference type="Proteomes" id="UP001642540"/>
    </source>
</evidence>
<evidence type="ECO:0000256" key="2">
    <source>
        <dbReference type="ARBA" id="ARBA00022737"/>
    </source>
</evidence>
<dbReference type="Proteomes" id="UP001642540">
    <property type="component" value="Unassembled WGS sequence"/>
</dbReference>
<evidence type="ECO:0000256" key="6">
    <source>
        <dbReference type="SAM" id="Coils"/>
    </source>
</evidence>
<feature type="compositionally biased region" description="Basic residues" evidence="7">
    <location>
        <begin position="201"/>
        <end position="211"/>
    </location>
</feature>
<proteinExistence type="predicted"/>
<dbReference type="Gene3D" id="3.30.160.60">
    <property type="entry name" value="Classic Zinc Finger"/>
    <property type="match status" value="4"/>
</dbReference>
<dbReference type="EMBL" id="CAXLJM020000081">
    <property type="protein sequence ID" value="CAL8130128.1"/>
    <property type="molecule type" value="Genomic_DNA"/>
</dbReference>
<feature type="domain" description="C2H2-type" evidence="8">
    <location>
        <begin position="574"/>
        <end position="602"/>
    </location>
</feature>
<feature type="domain" description="C2H2-type" evidence="8">
    <location>
        <begin position="436"/>
        <end position="463"/>
    </location>
</feature>
<evidence type="ECO:0000256" key="1">
    <source>
        <dbReference type="ARBA" id="ARBA00022723"/>
    </source>
</evidence>
<evidence type="ECO:0000259" key="8">
    <source>
        <dbReference type="PROSITE" id="PS50157"/>
    </source>
</evidence>
<keyword evidence="6" id="KW-0175">Coiled coil</keyword>
<keyword evidence="3 5" id="KW-0863">Zinc-finger</keyword>
<feature type="region of interest" description="Disordered" evidence="7">
    <location>
        <begin position="244"/>
        <end position="374"/>
    </location>
</feature>
<gene>
    <name evidence="9" type="ORF">ODALV1_LOCUS23579</name>
</gene>
<evidence type="ECO:0000256" key="3">
    <source>
        <dbReference type="ARBA" id="ARBA00022771"/>
    </source>
</evidence>
<dbReference type="SMART" id="SM00355">
    <property type="entry name" value="ZnF_C2H2"/>
    <property type="match status" value="8"/>
</dbReference>
<keyword evidence="1" id="KW-0479">Metal-binding</keyword>
<sequence>MDSISFCLACCAQVGENDCVIKQEVVSDSCGDMETDSFNPETLKKEAYTATNSSLPPPPLEEEKVALHCFLKIFDAIDAKLPSKVGMRRDSAKKDEGEDVVPFCGGCKSQLLTLDRLQQEVEKLEKELKEKVISAEPEFEKRSVYRSDKRYFKIRRKVLGDNRNVCRKNPQTYEEDGGAPTDSGRTSSSGPKVNLPEASSKSRRSTARRSSMRTSKPVSRLGIGATSDLPVGISDPVVLLSKGDKTRAEKCQQSTLIKSEPLEEAIDEDEDNFSYIDPIYEPPSPTSPTLSSSQEEDKNEEEEDDESDSWMPPHPSREESRKAIPKKRIRTRKRNLPEADQVQNDSTRNEPDKRKPGRPKRIRRDSEESLPGPKIKFKKNSFTIVDRKTGTITILKVALTRLEDGLSYKCSLCSEIFPNEKDKMTRHVIKNHSDRNTCHICGKKLSSPRMLKSHLRGHTGAAPEIITECPICAKPFARRSLLKFHKWSHYNEEERNDAIARGEKQPPAYDKKFQCDQCAKRFSSSTYLKRHLIANHLTEEERPKELCPICGVAVHHLQGHITRVHEVIPDEKKFSCTLCSRKFLSNSKLRRHTRVVHLDIREFQCTMCPKKFASNRNLSEHTQLHLNIRKFQCQFCSSGFVKKDHLQRHMKVYHEEGSTPKRLPFSRGADGKYLVKRGRSKKGSVSKIQPSFHAVSRGEESLRIVDSFKEELQY</sequence>
<dbReference type="SUPFAM" id="SSF57667">
    <property type="entry name" value="beta-beta-alpha zinc fingers"/>
    <property type="match status" value="4"/>
</dbReference>
<dbReference type="Pfam" id="PF00096">
    <property type="entry name" value="zf-C2H2"/>
    <property type="match status" value="3"/>
</dbReference>
<dbReference type="InterPro" id="IPR013087">
    <property type="entry name" value="Znf_C2H2_type"/>
</dbReference>
<evidence type="ECO:0000256" key="4">
    <source>
        <dbReference type="ARBA" id="ARBA00022833"/>
    </source>
</evidence>
<feature type="compositionally biased region" description="Acidic residues" evidence="7">
    <location>
        <begin position="297"/>
        <end position="308"/>
    </location>
</feature>
<organism evidence="9 10">
    <name type="scientific">Orchesella dallaii</name>
    <dbReference type="NCBI Taxonomy" id="48710"/>
    <lineage>
        <taxon>Eukaryota</taxon>
        <taxon>Metazoa</taxon>
        <taxon>Ecdysozoa</taxon>
        <taxon>Arthropoda</taxon>
        <taxon>Hexapoda</taxon>
        <taxon>Collembola</taxon>
        <taxon>Entomobryomorpha</taxon>
        <taxon>Entomobryoidea</taxon>
        <taxon>Orchesellidae</taxon>
        <taxon>Orchesellinae</taxon>
        <taxon>Orchesella</taxon>
    </lineage>
</organism>
<dbReference type="PANTHER" id="PTHR24379">
    <property type="entry name" value="KRAB AND ZINC FINGER DOMAIN-CONTAINING"/>
    <property type="match status" value="1"/>
</dbReference>
<feature type="domain" description="C2H2-type" evidence="8">
    <location>
        <begin position="467"/>
        <end position="494"/>
    </location>
</feature>
<keyword evidence="10" id="KW-1185">Reference proteome</keyword>
<dbReference type="PROSITE" id="PS50157">
    <property type="entry name" value="ZINC_FINGER_C2H2_2"/>
    <property type="match status" value="6"/>
</dbReference>
<name>A0ABP1RLG5_9HEXA</name>
<feature type="domain" description="C2H2-type" evidence="8">
    <location>
        <begin position="603"/>
        <end position="630"/>
    </location>
</feature>
<reference evidence="9 10" key="1">
    <citation type="submission" date="2024-08" db="EMBL/GenBank/DDBJ databases">
        <authorList>
            <person name="Cucini C."/>
            <person name="Frati F."/>
        </authorList>
    </citation>
    <scope>NUCLEOTIDE SEQUENCE [LARGE SCALE GENOMIC DNA]</scope>
</reference>
<evidence type="ECO:0000256" key="5">
    <source>
        <dbReference type="PROSITE-ProRule" id="PRU00042"/>
    </source>
</evidence>
<feature type="coiled-coil region" evidence="6">
    <location>
        <begin position="107"/>
        <end position="134"/>
    </location>
</feature>
<dbReference type="InterPro" id="IPR036236">
    <property type="entry name" value="Znf_C2H2_sf"/>
</dbReference>
<evidence type="ECO:0000256" key="7">
    <source>
        <dbReference type="SAM" id="MobiDB-lite"/>
    </source>
</evidence>
<keyword evidence="4" id="KW-0862">Zinc</keyword>
<accession>A0ABP1RLG5</accession>
<evidence type="ECO:0000313" key="9">
    <source>
        <dbReference type="EMBL" id="CAL8130128.1"/>
    </source>
</evidence>
<feature type="domain" description="C2H2-type" evidence="8">
    <location>
        <begin position="513"/>
        <end position="541"/>
    </location>
</feature>